<organism evidence="6 7">
    <name type="scientific">Clostridium luticellarii</name>
    <dbReference type="NCBI Taxonomy" id="1691940"/>
    <lineage>
        <taxon>Bacteria</taxon>
        <taxon>Bacillati</taxon>
        <taxon>Bacillota</taxon>
        <taxon>Clostridia</taxon>
        <taxon>Eubacteriales</taxon>
        <taxon>Clostridiaceae</taxon>
        <taxon>Clostridium</taxon>
    </lineage>
</organism>
<dbReference type="OrthoDB" id="9782387at2"/>
<dbReference type="PANTHER" id="PTHR43524:SF1">
    <property type="entry name" value="RADICAL SAM SUPERFAMILY PROTEIN"/>
    <property type="match status" value="1"/>
</dbReference>
<dbReference type="GO" id="GO:0003824">
    <property type="term" value="F:catalytic activity"/>
    <property type="evidence" value="ECO:0007669"/>
    <property type="project" value="InterPro"/>
</dbReference>
<dbReference type="SMART" id="SM00729">
    <property type="entry name" value="Elp3"/>
    <property type="match status" value="1"/>
</dbReference>
<dbReference type="PROSITE" id="PS51918">
    <property type="entry name" value="RADICAL_SAM"/>
    <property type="match status" value="1"/>
</dbReference>
<dbReference type="Pfam" id="PF04055">
    <property type="entry name" value="Radical_SAM"/>
    <property type="match status" value="1"/>
</dbReference>
<evidence type="ECO:0000256" key="4">
    <source>
        <dbReference type="ARBA" id="ARBA00023014"/>
    </source>
</evidence>
<dbReference type="GO" id="GO:0046872">
    <property type="term" value="F:metal ion binding"/>
    <property type="evidence" value="ECO:0007669"/>
    <property type="project" value="UniProtKB-KW"/>
</dbReference>
<evidence type="ECO:0000256" key="1">
    <source>
        <dbReference type="ARBA" id="ARBA00022691"/>
    </source>
</evidence>
<evidence type="ECO:0000259" key="5">
    <source>
        <dbReference type="PROSITE" id="PS51918"/>
    </source>
</evidence>
<keyword evidence="7" id="KW-1185">Reference proteome</keyword>
<sequence length="460" mass="53101">MKVTGILEKTAKDALVKSGVKLLDRDPEENLDKIFALIKKTVKKDEDNLAKVTRVQELYKTNPAIHKLAISIVKDSNKKCIDKFFTNFFANAAWYGMPKREKFFRETGIKTPFTILMSPSMRCNLRCTGCYASSYSKEDDIPKEEVDRIIGEARELGIYYFVILGGEPFINDYMLDIYEKYSDCMFTPFSNGTLFDEKLADRIQKLGNVLPMFSLEGFEKETDERRGKGIFKKVMHAMDLLKERGVLFGVSTATGRYNMDTVTSDEFIDMLIEKGAKMSWYFIYMPVGKEPDVDSMLTPQQRIRLGERVRKIRTTKPYFAIDFFNDAPYVGGCIAGKFYCHINSEEQVEPCIFAHFAVDNLKNKKLVDAFKSDFFKELRHRQPYNDNLLLPCMMIDNTEQIREIAKKTGAKPTDEGARKMLEDPEFQKKLDKLSKDFKPYAENAWKKDFNCDGNYKMSKG</sequence>
<dbReference type="Proteomes" id="UP000237798">
    <property type="component" value="Unassembled WGS sequence"/>
</dbReference>
<keyword evidence="2" id="KW-0479">Metal-binding</keyword>
<protein>
    <submittedName>
        <fullName evidence="6">Pyrroloquinoline quinone biosynthesis protein PqqE</fullName>
    </submittedName>
</protein>
<accession>A0A2T0BKB6</accession>
<proteinExistence type="predicted"/>
<dbReference type="InterPro" id="IPR013785">
    <property type="entry name" value="Aldolase_TIM"/>
</dbReference>
<dbReference type="PANTHER" id="PTHR43524">
    <property type="entry name" value="RADICAL SAM SUPERFAMILY PROTEIN"/>
    <property type="match status" value="1"/>
</dbReference>
<evidence type="ECO:0000256" key="2">
    <source>
        <dbReference type="ARBA" id="ARBA00022723"/>
    </source>
</evidence>
<dbReference type="Gene3D" id="3.20.20.70">
    <property type="entry name" value="Aldolase class I"/>
    <property type="match status" value="1"/>
</dbReference>
<keyword evidence="3" id="KW-0408">Iron</keyword>
<dbReference type="EMBL" id="PVXP01000039">
    <property type="protein sequence ID" value="PRR84242.1"/>
    <property type="molecule type" value="Genomic_DNA"/>
</dbReference>
<dbReference type="InterPro" id="IPR007197">
    <property type="entry name" value="rSAM"/>
</dbReference>
<dbReference type="GO" id="GO:0051536">
    <property type="term" value="F:iron-sulfur cluster binding"/>
    <property type="evidence" value="ECO:0007669"/>
    <property type="project" value="UniProtKB-KW"/>
</dbReference>
<dbReference type="CDD" id="cd01335">
    <property type="entry name" value="Radical_SAM"/>
    <property type="match status" value="1"/>
</dbReference>
<dbReference type="SUPFAM" id="SSF102114">
    <property type="entry name" value="Radical SAM enzymes"/>
    <property type="match status" value="1"/>
</dbReference>
<comment type="caution">
    <text evidence="6">The sequence shown here is derived from an EMBL/GenBank/DDBJ whole genome shotgun (WGS) entry which is preliminary data.</text>
</comment>
<gene>
    <name evidence="6" type="ORF">CLLU_24490</name>
</gene>
<evidence type="ECO:0000313" key="6">
    <source>
        <dbReference type="EMBL" id="PRR84242.1"/>
    </source>
</evidence>
<evidence type="ECO:0000256" key="3">
    <source>
        <dbReference type="ARBA" id="ARBA00023004"/>
    </source>
</evidence>
<dbReference type="InterPro" id="IPR006638">
    <property type="entry name" value="Elp3/MiaA/NifB-like_rSAM"/>
</dbReference>
<keyword evidence="1" id="KW-0949">S-adenosyl-L-methionine</keyword>
<feature type="domain" description="Radical SAM core" evidence="5">
    <location>
        <begin position="109"/>
        <end position="316"/>
    </location>
</feature>
<dbReference type="InterPro" id="IPR058240">
    <property type="entry name" value="rSAM_sf"/>
</dbReference>
<dbReference type="SFLD" id="SFLDG01067">
    <property type="entry name" value="SPASM/twitch_domain_containing"/>
    <property type="match status" value="1"/>
</dbReference>
<dbReference type="AlphaFoldDB" id="A0A2T0BKB6"/>
<keyword evidence="4" id="KW-0411">Iron-sulfur</keyword>
<reference evidence="6 7" key="1">
    <citation type="submission" date="2018-03" db="EMBL/GenBank/DDBJ databases">
        <title>Genome sequence of Clostridium luticellarii DSM 29923.</title>
        <authorList>
            <person name="Poehlein A."/>
            <person name="Daniel R."/>
        </authorList>
    </citation>
    <scope>NUCLEOTIDE SEQUENCE [LARGE SCALE GENOMIC DNA]</scope>
    <source>
        <strain evidence="6 7">DSM 29923</strain>
    </source>
</reference>
<evidence type="ECO:0000313" key="7">
    <source>
        <dbReference type="Proteomes" id="UP000237798"/>
    </source>
</evidence>
<dbReference type="SFLD" id="SFLDS00029">
    <property type="entry name" value="Radical_SAM"/>
    <property type="match status" value="1"/>
</dbReference>
<name>A0A2T0BKB6_9CLOT</name>
<dbReference type="CDD" id="cd21128">
    <property type="entry name" value="SPASM_rSAM"/>
    <property type="match status" value="1"/>
</dbReference>
<dbReference type="RefSeq" id="WP_106010063.1">
    <property type="nucleotide sequence ID" value="NZ_JALCPJ010000012.1"/>
</dbReference>